<dbReference type="Proteomes" id="UP000054279">
    <property type="component" value="Unassembled WGS sequence"/>
</dbReference>
<feature type="compositionally biased region" description="Polar residues" evidence="1">
    <location>
        <begin position="50"/>
        <end position="63"/>
    </location>
</feature>
<keyword evidence="3" id="KW-1185">Reference proteome</keyword>
<gene>
    <name evidence="2" type="ORF">M422DRAFT_253530</name>
</gene>
<feature type="region of interest" description="Disordered" evidence="1">
    <location>
        <begin position="49"/>
        <end position="156"/>
    </location>
</feature>
<dbReference type="EMBL" id="KN837124">
    <property type="protein sequence ID" value="KIJ43327.1"/>
    <property type="molecule type" value="Genomic_DNA"/>
</dbReference>
<proteinExistence type="predicted"/>
<reference evidence="2 3" key="1">
    <citation type="submission" date="2014-06" db="EMBL/GenBank/DDBJ databases">
        <title>Evolutionary Origins and Diversification of the Mycorrhizal Mutualists.</title>
        <authorList>
            <consortium name="DOE Joint Genome Institute"/>
            <consortium name="Mycorrhizal Genomics Consortium"/>
            <person name="Kohler A."/>
            <person name="Kuo A."/>
            <person name="Nagy L.G."/>
            <person name="Floudas D."/>
            <person name="Copeland A."/>
            <person name="Barry K.W."/>
            <person name="Cichocki N."/>
            <person name="Veneault-Fourrey C."/>
            <person name="LaButti K."/>
            <person name="Lindquist E.A."/>
            <person name="Lipzen A."/>
            <person name="Lundell T."/>
            <person name="Morin E."/>
            <person name="Murat C."/>
            <person name="Riley R."/>
            <person name="Ohm R."/>
            <person name="Sun H."/>
            <person name="Tunlid A."/>
            <person name="Henrissat B."/>
            <person name="Grigoriev I.V."/>
            <person name="Hibbett D.S."/>
            <person name="Martin F."/>
        </authorList>
    </citation>
    <scope>NUCLEOTIDE SEQUENCE [LARGE SCALE GENOMIC DNA]</scope>
    <source>
        <strain evidence="2 3">SS14</strain>
    </source>
</reference>
<dbReference type="HOGENOM" id="CLU_678215_0_0_1"/>
<feature type="compositionally biased region" description="Polar residues" evidence="1">
    <location>
        <begin position="83"/>
        <end position="111"/>
    </location>
</feature>
<protein>
    <submittedName>
        <fullName evidence="2">Uncharacterized protein</fullName>
    </submittedName>
</protein>
<evidence type="ECO:0000313" key="2">
    <source>
        <dbReference type="EMBL" id="KIJ43327.1"/>
    </source>
</evidence>
<dbReference type="AlphaFoldDB" id="A0A0C9VN23"/>
<evidence type="ECO:0000313" key="3">
    <source>
        <dbReference type="Proteomes" id="UP000054279"/>
    </source>
</evidence>
<name>A0A0C9VN23_SPHS4</name>
<accession>A0A0C9VN23</accession>
<evidence type="ECO:0000256" key="1">
    <source>
        <dbReference type="SAM" id="MobiDB-lite"/>
    </source>
</evidence>
<organism evidence="2 3">
    <name type="scientific">Sphaerobolus stellatus (strain SS14)</name>
    <dbReference type="NCBI Taxonomy" id="990650"/>
    <lineage>
        <taxon>Eukaryota</taxon>
        <taxon>Fungi</taxon>
        <taxon>Dikarya</taxon>
        <taxon>Basidiomycota</taxon>
        <taxon>Agaricomycotina</taxon>
        <taxon>Agaricomycetes</taxon>
        <taxon>Phallomycetidae</taxon>
        <taxon>Geastrales</taxon>
        <taxon>Sphaerobolaceae</taxon>
        <taxon>Sphaerobolus</taxon>
    </lineage>
</organism>
<sequence length="406" mass="43924">MSPVSTAALDLELPQLCKVEFNVIGEETVGIVLSTGNVRLLPLRMAPNHSARSTSAEPQSDTGSPLKVSSRAAEKSRAIENSLPGNMNNSAWSSAISGEQSTDTPNPSGSSRGKRQASDEDALTAEREMITKRSKSNSGSTVAKSPLPDPGTSTSLAETAENVPIMKAMSKALLISEKLPTVVFIDLAEGNADMEPLQSGQKFTIKFYGTLQDGVMFSTVSKTQLMVDPKATTIPIANTHKDLPSKYVRIFPNKYYRVLQIDSSTPDIQGPQADYNLHNDEQNNVPDATTAIVLCKVIDDIPHIMDNMDKSNQTQQQALQHLKREIDTEHVTGIAGVIKKRPVIWVIARVYSMHQSKAAKAALEAAQQAAQLADASVPSKGGMTVTWKGFENPFKVILNALNPFRV</sequence>